<feature type="transmembrane region" description="Helical" evidence="1">
    <location>
        <begin position="166"/>
        <end position="184"/>
    </location>
</feature>
<evidence type="ECO:0000256" key="1">
    <source>
        <dbReference type="SAM" id="Phobius"/>
    </source>
</evidence>
<proteinExistence type="predicted"/>
<dbReference type="SUPFAM" id="SSF52266">
    <property type="entry name" value="SGNH hydrolase"/>
    <property type="match status" value="1"/>
</dbReference>
<evidence type="ECO:0000313" key="4">
    <source>
        <dbReference type="EMBL" id="QFU74713.1"/>
    </source>
</evidence>
<dbReference type="InterPro" id="IPR050879">
    <property type="entry name" value="Acyltransferase_3"/>
</dbReference>
<dbReference type="EMBL" id="CP036422">
    <property type="protein sequence ID" value="QFU74713.1"/>
    <property type="molecule type" value="Genomic_DNA"/>
</dbReference>
<feature type="transmembrane region" description="Helical" evidence="1">
    <location>
        <begin position="272"/>
        <end position="291"/>
    </location>
</feature>
<dbReference type="GO" id="GO:0009103">
    <property type="term" value="P:lipopolysaccharide biosynthetic process"/>
    <property type="evidence" value="ECO:0007669"/>
    <property type="project" value="TreeGrafter"/>
</dbReference>
<dbReference type="OrthoDB" id="9767863at2"/>
<keyword evidence="5" id="KW-1185">Reference proteome</keyword>
<name>A0A5P9NFX6_9GAMM</name>
<dbReference type="KEGG" id="halc:EY643_03040"/>
<feature type="transmembrane region" description="Helical" evidence="1">
    <location>
        <begin position="77"/>
        <end position="96"/>
    </location>
</feature>
<feature type="transmembrane region" description="Helical" evidence="1">
    <location>
        <begin position="245"/>
        <end position="265"/>
    </location>
</feature>
<dbReference type="PANTHER" id="PTHR23028">
    <property type="entry name" value="ACETYLTRANSFERASE"/>
    <property type="match status" value="1"/>
</dbReference>
<evidence type="ECO:0000259" key="2">
    <source>
        <dbReference type="Pfam" id="PF01757"/>
    </source>
</evidence>
<accession>A0A5P9NFX6</accession>
<dbReference type="Proteomes" id="UP000326287">
    <property type="component" value="Chromosome"/>
</dbReference>
<evidence type="ECO:0000313" key="5">
    <source>
        <dbReference type="Proteomes" id="UP000326287"/>
    </source>
</evidence>
<feature type="domain" description="SGNH" evidence="3">
    <location>
        <begin position="398"/>
        <end position="640"/>
    </location>
</feature>
<dbReference type="RefSeq" id="WP_152660825.1">
    <property type="nucleotide sequence ID" value="NZ_CP036422.1"/>
</dbReference>
<keyword evidence="1" id="KW-1133">Transmembrane helix</keyword>
<dbReference type="InterPro" id="IPR002656">
    <property type="entry name" value="Acyl_transf_3_dom"/>
</dbReference>
<feature type="transmembrane region" description="Helical" evidence="1">
    <location>
        <begin position="311"/>
        <end position="330"/>
    </location>
</feature>
<dbReference type="Pfam" id="PF01757">
    <property type="entry name" value="Acyl_transf_3"/>
    <property type="match status" value="1"/>
</dbReference>
<keyword evidence="4" id="KW-0012">Acyltransferase</keyword>
<feature type="transmembrane region" description="Helical" evidence="1">
    <location>
        <begin position="12"/>
        <end position="29"/>
    </location>
</feature>
<dbReference type="GO" id="GO:0016020">
    <property type="term" value="C:membrane"/>
    <property type="evidence" value="ECO:0007669"/>
    <property type="project" value="TreeGrafter"/>
</dbReference>
<keyword evidence="1" id="KW-0812">Transmembrane</keyword>
<feature type="transmembrane region" description="Helical" evidence="1">
    <location>
        <begin position="342"/>
        <end position="363"/>
    </location>
</feature>
<reference evidence="4 5" key="1">
    <citation type="submission" date="2019-02" db="EMBL/GenBank/DDBJ databases">
        <authorList>
            <person name="Li S.-H."/>
        </authorList>
    </citation>
    <scope>NUCLEOTIDE SEQUENCE [LARGE SCALE GENOMIC DNA]</scope>
    <source>
        <strain evidence="4 5">IMCC14385</strain>
    </source>
</reference>
<keyword evidence="1" id="KW-0472">Membrane</keyword>
<dbReference type="InterPro" id="IPR043968">
    <property type="entry name" value="SGNH"/>
</dbReference>
<sequence length="655" mass="72067">MSQQHLSYRPDIDGLRAFSILAVLVYHAFPSLLPGGFVGVDIFFVISGYLITRIILESFERGEFSLAGFYRRRVQRILPPLIPVLLFCLGFGYFALLPAEYAQLGEHTAAASTFVPNLLFWTEAGYFDNDSKLKPLLHLWSLGVEEQFYLVWPLTLLLMGRVGIKAGMLILALLPVSFSLGVLLTDDRAATFFLPHFRAWELLLGALLAWLQTRGKLEPLGAAAAIPGILLLVLAVTLIDKNSVFPGWWALLPTSGAALVIAAGASNSVNRALGAAPLVFLGKISFALYLWHWPLLSFARIMEGGEPSALIRSAAVTLALLLAWASYRWLETPLRYRTGRLTPWAIAGTLLAVGALGLAIAIAKGLPERTTELNPVAENFYWKEHDLHERDDCSRKFGTPGRCLSDGKPPTIAVIGDSHSSNTFFALAHRYRDSTTGVMRLGEGGCPPLHDTAIQDNHNADICLAINNAFIHWVAKTESVETVYLSSLGAMYVNPGQTRFALSSLQAPTLKRNRDVFARGLAESIRRLLASGKHVVVVVDWPSLNFDPRNCVDTRPLRLTAFAPSACTIPLARHRQRSKVYRQVLAQALAEVGEGNVEVWDTHQAFCNDRTCTAMRGNLVLYRDRSHLSMGGSEYLGEQLQLKPAAAFKARLGEP</sequence>
<dbReference type="Pfam" id="PF19040">
    <property type="entry name" value="SGNH"/>
    <property type="match status" value="1"/>
</dbReference>
<protein>
    <submittedName>
        <fullName evidence="4">Acyltransferase</fullName>
    </submittedName>
</protein>
<organism evidence="4 5">
    <name type="scientific">Halioglobus maricola</name>
    <dbReference type="NCBI Taxonomy" id="2601894"/>
    <lineage>
        <taxon>Bacteria</taxon>
        <taxon>Pseudomonadati</taxon>
        <taxon>Pseudomonadota</taxon>
        <taxon>Gammaproteobacteria</taxon>
        <taxon>Cellvibrionales</taxon>
        <taxon>Halieaceae</taxon>
        <taxon>Halioglobus</taxon>
    </lineage>
</organism>
<evidence type="ECO:0000259" key="3">
    <source>
        <dbReference type="Pfam" id="PF19040"/>
    </source>
</evidence>
<feature type="transmembrane region" description="Helical" evidence="1">
    <location>
        <begin position="35"/>
        <end position="56"/>
    </location>
</feature>
<dbReference type="PANTHER" id="PTHR23028:SF53">
    <property type="entry name" value="ACYL_TRANSF_3 DOMAIN-CONTAINING PROTEIN"/>
    <property type="match status" value="1"/>
</dbReference>
<keyword evidence="4" id="KW-0808">Transferase</keyword>
<dbReference type="AlphaFoldDB" id="A0A5P9NFX6"/>
<gene>
    <name evidence="4" type="ORF">EY643_03040</name>
</gene>
<feature type="domain" description="Acyltransferase 3" evidence="2">
    <location>
        <begin position="11"/>
        <end position="327"/>
    </location>
</feature>
<feature type="transmembrane region" description="Helical" evidence="1">
    <location>
        <begin position="220"/>
        <end position="239"/>
    </location>
</feature>
<dbReference type="GO" id="GO:0016747">
    <property type="term" value="F:acyltransferase activity, transferring groups other than amino-acyl groups"/>
    <property type="evidence" value="ECO:0007669"/>
    <property type="project" value="InterPro"/>
</dbReference>